<dbReference type="PANTHER" id="PTHR10605">
    <property type="entry name" value="HEPARAN SULFATE SULFOTRANSFERASE"/>
    <property type="match status" value="1"/>
</dbReference>
<keyword evidence="1" id="KW-0808">Transferase</keyword>
<proteinExistence type="predicted"/>
<dbReference type="EnsemblMetazoa" id="XM_001177072">
    <property type="protein sequence ID" value="XP_001177072"/>
    <property type="gene ID" value="LOC753164"/>
</dbReference>
<dbReference type="InterPro" id="IPR027417">
    <property type="entry name" value="P-loop_NTPase"/>
</dbReference>
<dbReference type="KEGG" id="spu:753164"/>
<sequence>MRGIRKLVCSKAFALGVLCAYGSVAAVFLAIGRTTLSCGYGGSNIHIQEAARTSLFMTTIDDDGGDKNEGTSSELNSESMFMDDVEETEWLEEGLDDVTDDSTGAVSSIGEGRSVIDYQDTTAVKEERGDANATNRTDDMVSEALLLAAVIEKNTTLVKEWLEYTSNMTTRSRQVMDDSNPTTVKVAEATPAKERLANGVTTTEAYVRVVDNSVVEPTVPIELRTEKAVTIETHNGLNTRCGRENPVTQHRLDCKRRIPKVIGIGMERCGTTALLFLLRIHPDIVHTKPKDVYYWNHFPDRSLDWYRDRMPISSKYQVTMEYTPSYILSHEVPHLINEALPDMKFIVMIRDPIERAMSSYLYMKHSRRPEYLTYISPQPGDPANPFLGLSFEATVLKQNGDVFEDNAVIENALYESHLRRWFDVFPRKQFLIIDEGVFSRDPVSILQQVEDFIGISKFFTKYYFYFDHDRGVFCQRVPTKRCSKRSIKNNHPPIQENVLKKLKDYYQPYNSRLEKLLNQTFPWT</sequence>
<evidence type="ECO:0000256" key="1">
    <source>
        <dbReference type="ARBA" id="ARBA00022679"/>
    </source>
</evidence>
<feature type="transmembrane region" description="Helical" evidence="5">
    <location>
        <begin position="12"/>
        <end position="31"/>
    </location>
</feature>
<dbReference type="PANTHER" id="PTHR10605:SF65">
    <property type="entry name" value="GH20068P"/>
    <property type="match status" value="1"/>
</dbReference>
<keyword evidence="5" id="KW-1133">Transmembrane helix</keyword>
<protein>
    <recommendedName>
        <fullName evidence="6">Sulfotransferase domain-containing protein</fullName>
    </recommendedName>
</protein>
<keyword evidence="2" id="KW-0325">Glycoprotein</keyword>
<keyword evidence="5" id="KW-0812">Transmembrane</keyword>
<dbReference type="Gene3D" id="3.40.50.300">
    <property type="entry name" value="P-loop containing nucleotide triphosphate hydrolases"/>
    <property type="match status" value="1"/>
</dbReference>
<evidence type="ECO:0000256" key="4">
    <source>
        <dbReference type="PIRSR" id="PIRSR637359-3"/>
    </source>
</evidence>
<dbReference type="RefSeq" id="XP_001177072.3">
    <property type="nucleotide sequence ID" value="XM_001177072.4"/>
</dbReference>
<feature type="disulfide bond" evidence="4">
    <location>
        <begin position="474"/>
        <end position="482"/>
    </location>
</feature>
<reference evidence="8" key="1">
    <citation type="submission" date="2015-02" db="EMBL/GenBank/DDBJ databases">
        <title>Genome sequencing for Strongylocentrotus purpuratus.</title>
        <authorList>
            <person name="Murali S."/>
            <person name="Liu Y."/>
            <person name="Vee V."/>
            <person name="English A."/>
            <person name="Wang M."/>
            <person name="Skinner E."/>
            <person name="Han Y."/>
            <person name="Muzny D.M."/>
            <person name="Worley K.C."/>
            <person name="Gibbs R.A."/>
        </authorList>
    </citation>
    <scope>NUCLEOTIDE SEQUENCE</scope>
</reference>
<dbReference type="Pfam" id="PF00685">
    <property type="entry name" value="Sulfotransfer_1"/>
    <property type="match status" value="1"/>
</dbReference>
<dbReference type="Proteomes" id="UP000007110">
    <property type="component" value="Unassembled WGS sequence"/>
</dbReference>
<dbReference type="OMA" id="QITMEYT"/>
<keyword evidence="4" id="KW-1015">Disulfide bond</keyword>
<evidence type="ECO:0000259" key="6">
    <source>
        <dbReference type="Pfam" id="PF00685"/>
    </source>
</evidence>
<keyword evidence="8" id="KW-1185">Reference proteome</keyword>
<evidence type="ECO:0000313" key="8">
    <source>
        <dbReference type="Proteomes" id="UP000007110"/>
    </source>
</evidence>
<evidence type="ECO:0000256" key="2">
    <source>
        <dbReference type="ARBA" id="ARBA00023180"/>
    </source>
</evidence>
<dbReference type="InterPro" id="IPR000863">
    <property type="entry name" value="Sulfotransferase_dom"/>
</dbReference>
<dbReference type="GO" id="GO:0008467">
    <property type="term" value="F:[heparan sulfate]-glucosamine 3-sulfotransferase activity"/>
    <property type="evidence" value="ECO:0000318"/>
    <property type="project" value="GO_Central"/>
</dbReference>
<dbReference type="SUPFAM" id="SSF52540">
    <property type="entry name" value="P-loop containing nucleoside triphosphate hydrolases"/>
    <property type="match status" value="1"/>
</dbReference>
<keyword evidence="5" id="KW-0472">Membrane</keyword>
<name>A0A7M7FZN1_STRPU</name>
<feature type="domain" description="Sulfotransferase" evidence="6">
    <location>
        <begin position="260"/>
        <end position="507"/>
    </location>
</feature>
<reference evidence="7" key="2">
    <citation type="submission" date="2021-01" db="UniProtKB">
        <authorList>
            <consortium name="EnsemblMetazoa"/>
        </authorList>
    </citation>
    <scope>IDENTIFICATION</scope>
</reference>
<feature type="binding site" evidence="3">
    <location>
        <position position="350"/>
    </location>
    <ligand>
        <name>3'-phosphoadenylyl sulfate</name>
        <dbReference type="ChEBI" id="CHEBI:58339"/>
    </ligand>
</feature>
<feature type="binding site" evidence="3">
    <location>
        <position position="358"/>
    </location>
    <ligand>
        <name>3'-phosphoadenylyl sulfate</name>
        <dbReference type="ChEBI" id="CHEBI:58339"/>
    </ligand>
</feature>
<evidence type="ECO:0000313" key="7">
    <source>
        <dbReference type="EnsemblMetazoa" id="XP_001177072"/>
    </source>
</evidence>
<dbReference type="FunFam" id="3.40.50.300:FF:003780">
    <property type="entry name" value="Uncharacterized protein"/>
    <property type="match status" value="1"/>
</dbReference>
<evidence type="ECO:0000256" key="3">
    <source>
        <dbReference type="PIRSR" id="PIRSR637359-2"/>
    </source>
</evidence>
<dbReference type="GeneID" id="753164"/>
<dbReference type="InterPro" id="IPR037359">
    <property type="entry name" value="NST/OST"/>
</dbReference>
<dbReference type="OrthoDB" id="524083at2759"/>
<organism evidence="7 8">
    <name type="scientific">Strongylocentrotus purpuratus</name>
    <name type="common">Purple sea urchin</name>
    <dbReference type="NCBI Taxonomy" id="7668"/>
    <lineage>
        <taxon>Eukaryota</taxon>
        <taxon>Metazoa</taxon>
        <taxon>Echinodermata</taxon>
        <taxon>Eleutherozoa</taxon>
        <taxon>Echinozoa</taxon>
        <taxon>Echinoidea</taxon>
        <taxon>Euechinoidea</taxon>
        <taxon>Echinacea</taxon>
        <taxon>Camarodonta</taxon>
        <taxon>Echinidea</taxon>
        <taxon>Strongylocentrotidae</taxon>
        <taxon>Strongylocentrotus</taxon>
    </lineage>
</organism>
<dbReference type="AlphaFoldDB" id="A0A7M7FZN1"/>
<accession>A0A7M7FZN1</accession>
<evidence type="ECO:0000256" key="5">
    <source>
        <dbReference type="SAM" id="Phobius"/>
    </source>
</evidence>
<dbReference type="InParanoid" id="A0A7M7FZN1"/>